<protein>
    <recommendedName>
        <fullName evidence="2">DUF4266 domain-containing protein</fullName>
    </recommendedName>
</protein>
<feature type="signal peptide" evidence="1">
    <location>
        <begin position="1"/>
        <end position="19"/>
    </location>
</feature>
<reference evidence="4" key="1">
    <citation type="submission" date="2016-10" db="EMBL/GenBank/DDBJ databases">
        <authorList>
            <person name="Varghese N."/>
            <person name="Submissions S."/>
        </authorList>
    </citation>
    <scope>NUCLEOTIDE SEQUENCE [LARGE SCALE GENOMIC DNA]</scope>
    <source>
        <strain evidence="4">Nm71</strain>
    </source>
</reference>
<dbReference type="PROSITE" id="PS51257">
    <property type="entry name" value="PROKAR_LIPOPROTEIN"/>
    <property type="match status" value="1"/>
</dbReference>
<dbReference type="RefSeq" id="WP_090658946.1">
    <property type="nucleotide sequence ID" value="NZ_FOIA01000018.1"/>
</dbReference>
<accession>A0A1I0D5B4</accession>
<evidence type="ECO:0000313" key="4">
    <source>
        <dbReference type="Proteomes" id="UP000199345"/>
    </source>
</evidence>
<evidence type="ECO:0000256" key="1">
    <source>
        <dbReference type="SAM" id="SignalP"/>
    </source>
</evidence>
<organism evidence="3 4">
    <name type="scientific">Nitrosomonas marina</name>
    <dbReference type="NCBI Taxonomy" id="917"/>
    <lineage>
        <taxon>Bacteria</taxon>
        <taxon>Pseudomonadati</taxon>
        <taxon>Pseudomonadota</taxon>
        <taxon>Betaproteobacteria</taxon>
        <taxon>Nitrosomonadales</taxon>
        <taxon>Nitrosomonadaceae</taxon>
        <taxon>Nitrosomonas</taxon>
    </lineage>
</organism>
<keyword evidence="4" id="KW-1185">Reference proteome</keyword>
<gene>
    <name evidence="3" type="ORF">SAMN05216326_11840</name>
</gene>
<keyword evidence="1" id="KW-0732">Signal</keyword>
<dbReference type="EMBL" id="FOIA01000018">
    <property type="protein sequence ID" value="SET27353.1"/>
    <property type="molecule type" value="Genomic_DNA"/>
</dbReference>
<feature type="chain" id="PRO_5011675221" description="DUF4266 domain-containing protein" evidence="1">
    <location>
        <begin position="20"/>
        <end position="75"/>
    </location>
</feature>
<dbReference type="Proteomes" id="UP000199345">
    <property type="component" value="Unassembled WGS sequence"/>
</dbReference>
<dbReference type="InterPro" id="IPR025362">
    <property type="entry name" value="DUF4266"/>
</dbReference>
<sequence>MKFKHFFIILLISVSGVLASGCAQVPVWERGHLAKHQMAVDPYPLQNHIQLHNYSSREAAASTHSSDGGGGCGCY</sequence>
<dbReference type="OrthoDB" id="5574393at2"/>
<proteinExistence type="predicted"/>
<feature type="domain" description="DUF4266" evidence="2">
    <location>
        <begin position="25"/>
        <end position="74"/>
    </location>
</feature>
<dbReference type="AlphaFoldDB" id="A0A1I0D5B4"/>
<name>A0A1I0D5B4_9PROT</name>
<dbReference type="Pfam" id="PF14086">
    <property type="entry name" value="DUF4266"/>
    <property type="match status" value="1"/>
</dbReference>
<evidence type="ECO:0000313" key="3">
    <source>
        <dbReference type="EMBL" id="SET27353.1"/>
    </source>
</evidence>
<evidence type="ECO:0000259" key="2">
    <source>
        <dbReference type="Pfam" id="PF14086"/>
    </source>
</evidence>